<evidence type="ECO:0000259" key="8">
    <source>
        <dbReference type="PROSITE" id="PS51314"/>
    </source>
</evidence>
<dbReference type="PANTHER" id="PTHR13678">
    <property type="entry name" value="VACUOLAR PROTEIN SORTING-ASSOCIATED PROTEIN 37"/>
    <property type="match status" value="1"/>
</dbReference>
<dbReference type="Gene3D" id="1.10.287.660">
    <property type="entry name" value="Helix hairpin bin"/>
    <property type="match status" value="1"/>
</dbReference>
<evidence type="ECO:0000256" key="4">
    <source>
        <dbReference type="ARBA" id="ARBA00022753"/>
    </source>
</evidence>
<dbReference type="GO" id="GO:0000813">
    <property type="term" value="C:ESCRT I complex"/>
    <property type="evidence" value="ECO:0007669"/>
    <property type="project" value="TreeGrafter"/>
</dbReference>
<feature type="region of interest" description="Disordered" evidence="7">
    <location>
        <begin position="152"/>
        <end position="182"/>
    </location>
</feature>
<dbReference type="SUPFAM" id="SSF140111">
    <property type="entry name" value="Endosomal sorting complex assembly domain"/>
    <property type="match status" value="1"/>
</dbReference>
<dbReference type="EMBL" id="KQ965812">
    <property type="protein sequence ID" value="KXS10909.1"/>
    <property type="molecule type" value="Genomic_DNA"/>
</dbReference>
<evidence type="ECO:0000256" key="3">
    <source>
        <dbReference type="ARBA" id="ARBA00022448"/>
    </source>
</evidence>
<dbReference type="Pfam" id="PF07200">
    <property type="entry name" value="Mod_r"/>
    <property type="match status" value="1"/>
</dbReference>
<dbReference type="PANTHER" id="PTHR13678:SF2">
    <property type="entry name" value="VACUOLAR PROTEIN SORTING-ASSOCIATED PROTEIN 37A"/>
    <property type="match status" value="1"/>
</dbReference>
<evidence type="ECO:0000256" key="5">
    <source>
        <dbReference type="ARBA" id="ARBA00022927"/>
    </source>
</evidence>
<proteinExistence type="inferred from homology"/>
<dbReference type="PROSITE" id="PS51314">
    <property type="entry name" value="VPS37_C"/>
    <property type="match status" value="1"/>
</dbReference>
<dbReference type="InterPro" id="IPR029012">
    <property type="entry name" value="Helix_hairpin_bin_sf"/>
</dbReference>
<accession>A0A139A2I8</accession>
<keyword evidence="5 6" id="KW-0653">Protein transport</keyword>
<dbReference type="InterPro" id="IPR016135">
    <property type="entry name" value="UBQ-conjugating_enzyme/RWD"/>
</dbReference>
<gene>
    <name evidence="9" type="ORF">M427DRAFT_138811</name>
</gene>
<evidence type="ECO:0000313" key="10">
    <source>
        <dbReference type="Proteomes" id="UP000070544"/>
    </source>
</evidence>
<keyword evidence="10" id="KW-1185">Reference proteome</keyword>
<dbReference type="SUPFAM" id="SSF54495">
    <property type="entry name" value="UBC-like"/>
    <property type="match status" value="1"/>
</dbReference>
<dbReference type="AlphaFoldDB" id="A0A139A2I8"/>
<keyword evidence="4" id="KW-0967">Endosome</keyword>
<dbReference type="OrthoDB" id="10260857at2759"/>
<comment type="subcellular location">
    <subcellularLocation>
        <location evidence="1">Endosome</location>
    </subcellularLocation>
</comment>
<organism evidence="9 10">
    <name type="scientific">Gonapodya prolifera (strain JEL478)</name>
    <name type="common">Monoblepharis prolifera</name>
    <dbReference type="NCBI Taxonomy" id="1344416"/>
    <lineage>
        <taxon>Eukaryota</taxon>
        <taxon>Fungi</taxon>
        <taxon>Fungi incertae sedis</taxon>
        <taxon>Chytridiomycota</taxon>
        <taxon>Chytridiomycota incertae sedis</taxon>
        <taxon>Monoblepharidomycetes</taxon>
        <taxon>Monoblepharidales</taxon>
        <taxon>Gonapodyaceae</taxon>
        <taxon>Gonapodya</taxon>
    </lineage>
</organism>
<evidence type="ECO:0000256" key="6">
    <source>
        <dbReference type="PROSITE-ProRule" id="PRU00646"/>
    </source>
</evidence>
<evidence type="ECO:0000313" key="9">
    <source>
        <dbReference type="EMBL" id="KXS10909.1"/>
    </source>
</evidence>
<dbReference type="CDD" id="cd00195">
    <property type="entry name" value="UBCc_UEV"/>
    <property type="match status" value="1"/>
</dbReference>
<dbReference type="GO" id="GO:0043162">
    <property type="term" value="P:ubiquitin-dependent protein catabolic process via the multivesicular body sorting pathway"/>
    <property type="evidence" value="ECO:0007669"/>
    <property type="project" value="TreeGrafter"/>
</dbReference>
<reference evidence="9 10" key="1">
    <citation type="journal article" date="2015" name="Genome Biol. Evol.">
        <title>Phylogenomic analyses indicate that early fungi evolved digesting cell walls of algal ancestors of land plants.</title>
        <authorList>
            <person name="Chang Y."/>
            <person name="Wang S."/>
            <person name="Sekimoto S."/>
            <person name="Aerts A.L."/>
            <person name="Choi C."/>
            <person name="Clum A."/>
            <person name="LaButti K.M."/>
            <person name="Lindquist E.A."/>
            <person name="Yee Ngan C."/>
            <person name="Ohm R.A."/>
            <person name="Salamov A.A."/>
            <person name="Grigoriev I.V."/>
            <person name="Spatafora J.W."/>
            <person name="Berbee M.L."/>
        </authorList>
    </citation>
    <scope>NUCLEOTIDE SEQUENCE [LARGE SCALE GENOMIC DNA]</scope>
    <source>
        <strain evidence="9 10">JEL478</strain>
    </source>
</reference>
<evidence type="ECO:0000256" key="7">
    <source>
        <dbReference type="SAM" id="MobiDB-lite"/>
    </source>
</evidence>
<dbReference type="STRING" id="1344416.A0A139A2I8"/>
<feature type="domain" description="VPS37 C-terminal" evidence="8">
    <location>
        <begin position="272"/>
        <end position="356"/>
    </location>
</feature>
<dbReference type="InterPro" id="IPR009851">
    <property type="entry name" value="Mod_r"/>
</dbReference>
<protein>
    <recommendedName>
        <fullName evidence="8">VPS37 C-terminal domain-containing protein</fullName>
    </recommendedName>
</protein>
<evidence type="ECO:0000256" key="1">
    <source>
        <dbReference type="ARBA" id="ARBA00004177"/>
    </source>
</evidence>
<keyword evidence="3 6" id="KW-0813">Transport</keyword>
<dbReference type="GO" id="GO:0006623">
    <property type="term" value="P:protein targeting to vacuole"/>
    <property type="evidence" value="ECO:0007669"/>
    <property type="project" value="TreeGrafter"/>
</dbReference>
<dbReference type="GO" id="GO:0006612">
    <property type="term" value="P:protein targeting to membrane"/>
    <property type="evidence" value="ECO:0007669"/>
    <property type="project" value="TreeGrafter"/>
</dbReference>
<evidence type="ECO:0000256" key="2">
    <source>
        <dbReference type="ARBA" id="ARBA00007617"/>
    </source>
</evidence>
<name>A0A139A2I8_GONPJ</name>
<comment type="similarity">
    <text evidence="2">Belongs to the VPS37 family.</text>
</comment>
<sequence length="356" mass="40072">MATPLQQKRHDQVQSLLSELPHVRTLAPYERYEIPFTLPPPLNTRFSMLLTLPPDFPNVRPSLKFLQSVQHPVVADDGRQVMGKPQLGALWNINQNLGRIVRDLVDEFQRNPPLPLDLAPMDANGNGSNTNGNGAGAGTGNQRMPYANGDGYGQGMGRQVARGHANENNPYPSQPPPQQQQPVSAMTADLAKDLAVLNQMSDQELQELVDDESAFTEFFETLPKVVAIRHSQDAQMDQIENLARTTLALEETLQGKQASLRAALTQMDAAKEETHEKLVQQRQQLLNFSPQNLIQALTREVEDADKDSRDVIQSMYNPSHGDERLTFDEFVAQYREARKLYHVRRAKLELIQRQVR</sequence>
<dbReference type="Proteomes" id="UP000070544">
    <property type="component" value="Unassembled WGS sequence"/>
</dbReference>
<dbReference type="InterPro" id="IPR037202">
    <property type="entry name" value="ESCRT_assembly_dom"/>
</dbReference>